<dbReference type="NCBIfam" id="TIGR01488">
    <property type="entry name" value="HAD-SF-IB"/>
    <property type="match status" value="1"/>
</dbReference>
<evidence type="ECO:0000256" key="11">
    <source>
        <dbReference type="ARBA" id="ARBA00048138"/>
    </source>
</evidence>
<evidence type="ECO:0000256" key="7">
    <source>
        <dbReference type="ARBA" id="ARBA00022801"/>
    </source>
</evidence>
<dbReference type="Proteomes" id="UP000545286">
    <property type="component" value="Unassembled WGS sequence"/>
</dbReference>
<comment type="catalytic activity">
    <reaction evidence="12">
        <text>O-phospho-D-serine + H2O = D-serine + phosphate</text>
        <dbReference type="Rhea" id="RHEA:24873"/>
        <dbReference type="ChEBI" id="CHEBI:15377"/>
        <dbReference type="ChEBI" id="CHEBI:35247"/>
        <dbReference type="ChEBI" id="CHEBI:43474"/>
        <dbReference type="ChEBI" id="CHEBI:58680"/>
        <dbReference type="EC" id="3.1.3.3"/>
    </reaction>
</comment>
<dbReference type="SFLD" id="SFLDS00003">
    <property type="entry name" value="Haloacid_Dehalogenase"/>
    <property type="match status" value="1"/>
</dbReference>
<comment type="pathway">
    <text evidence="2">Amino-acid biosynthesis; L-serine biosynthesis; L-serine from 3-phospho-D-glycerate: step 3/3.</text>
</comment>
<dbReference type="InterPro" id="IPR023214">
    <property type="entry name" value="HAD_sf"/>
</dbReference>
<gene>
    <name evidence="14" type="ORF">FHX72_000595</name>
</gene>
<evidence type="ECO:0000256" key="4">
    <source>
        <dbReference type="ARBA" id="ARBA00012640"/>
    </source>
</evidence>
<evidence type="ECO:0000256" key="12">
    <source>
        <dbReference type="ARBA" id="ARBA00048523"/>
    </source>
</evidence>
<dbReference type="AlphaFoldDB" id="A0A7W4UL92"/>
<comment type="cofactor">
    <cofactor evidence="1">
        <name>Mg(2+)</name>
        <dbReference type="ChEBI" id="CHEBI:18420"/>
    </cofactor>
</comment>
<dbReference type="SFLD" id="SFLDG01137">
    <property type="entry name" value="C1.6.1:_Phosphoserine_Phosphat"/>
    <property type="match status" value="1"/>
</dbReference>
<keyword evidence="7 14" id="KW-0378">Hydrolase</keyword>
<name>A0A7W4UL92_9MICO</name>
<evidence type="ECO:0000256" key="13">
    <source>
        <dbReference type="PIRSR" id="PIRSR604469-1"/>
    </source>
</evidence>
<reference evidence="14 15" key="1">
    <citation type="submission" date="2020-08" db="EMBL/GenBank/DDBJ databases">
        <title>Sequencing the genomes of 1000 actinobacteria strains.</title>
        <authorList>
            <person name="Klenk H.-P."/>
        </authorList>
    </citation>
    <scope>NUCLEOTIDE SEQUENCE [LARGE SCALE GENOMIC DNA]</scope>
    <source>
        <strain evidence="14 15">DSM 20419</strain>
    </source>
</reference>
<dbReference type="EMBL" id="JACHWJ010000001">
    <property type="protein sequence ID" value="MBB2956483.1"/>
    <property type="molecule type" value="Genomic_DNA"/>
</dbReference>
<evidence type="ECO:0000313" key="14">
    <source>
        <dbReference type="EMBL" id="MBB2956483.1"/>
    </source>
</evidence>
<dbReference type="NCBIfam" id="TIGR00338">
    <property type="entry name" value="serB"/>
    <property type="match status" value="1"/>
</dbReference>
<feature type="active site" description="Proton donor" evidence="13">
    <location>
        <position position="18"/>
    </location>
</feature>
<dbReference type="PANTHER" id="PTHR43344">
    <property type="entry name" value="PHOSPHOSERINE PHOSPHATASE"/>
    <property type="match status" value="1"/>
</dbReference>
<accession>A0A7W4UL92</accession>
<dbReference type="SUPFAM" id="SSF56784">
    <property type="entry name" value="HAD-like"/>
    <property type="match status" value="1"/>
</dbReference>
<keyword evidence="5" id="KW-0028">Amino-acid biosynthesis</keyword>
<keyword evidence="9" id="KW-0718">Serine biosynthesis</keyword>
<feature type="active site" description="Nucleophile" evidence="13">
    <location>
        <position position="16"/>
    </location>
</feature>
<evidence type="ECO:0000256" key="1">
    <source>
        <dbReference type="ARBA" id="ARBA00001946"/>
    </source>
</evidence>
<evidence type="ECO:0000313" key="15">
    <source>
        <dbReference type="Proteomes" id="UP000545286"/>
    </source>
</evidence>
<sequence length="219" mass="23240">MTSGTAARAPFLVLLDVDSTLIEDEVIELIADYAGVTAEVTEVTERAMAGELDFEESLRHRVALLEGVSAADVASVVDRVVVTEGVPELVAGVHDAGGYIAAVSGGFHEILDELADRLGLDRWRANRFEISDGKLTGRVSGPIIGREAKRETLLEWAEELGVDPSRTVAIGDGANDLGMMSAAGLSVAFDAKPVVREQAHVSLPDRDMRQVLHVLGLAG</sequence>
<dbReference type="InterPro" id="IPR050582">
    <property type="entry name" value="HAD-like_SerB"/>
</dbReference>
<dbReference type="Pfam" id="PF00702">
    <property type="entry name" value="Hydrolase"/>
    <property type="match status" value="1"/>
</dbReference>
<evidence type="ECO:0000256" key="9">
    <source>
        <dbReference type="ARBA" id="ARBA00023299"/>
    </source>
</evidence>
<dbReference type="Gene3D" id="3.40.50.1000">
    <property type="entry name" value="HAD superfamily/HAD-like"/>
    <property type="match status" value="1"/>
</dbReference>
<dbReference type="RefSeq" id="WP_338110026.1">
    <property type="nucleotide sequence ID" value="NZ_JACHWJ010000001.1"/>
</dbReference>
<dbReference type="InterPro" id="IPR004469">
    <property type="entry name" value="PSP"/>
</dbReference>
<dbReference type="EC" id="3.1.3.3" evidence="4"/>
<evidence type="ECO:0000256" key="8">
    <source>
        <dbReference type="ARBA" id="ARBA00022842"/>
    </source>
</evidence>
<keyword evidence="15" id="KW-1185">Reference proteome</keyword>
<evidence type="ECO:0000256" key="5">
    <source>
        <dbReference type="ARBA" id="ARBA00022605"/>
    </source>
</evidence>
<dbReference type="SFLD" id="SFLDG01136">
    <property type="entry name" value="C1.6:_Phosphoserine_Phosphatas"/>
    <property type="match status" value="1"/>
</dbReference>
<evidence type="ECO:0000256" key="2">
    <source>
        <dbReference type="ARBA" id="ARBA00005135"/>
    </source>
</evidence>
<proteinExistence type="inferred from homology"/>
<keyword evidence="6" id="KW-0479">Metal-binding</keyword>
<comment type="caution">
    <text evidence="14">The sequence shown here is derived from an EMBL/GenBank/DDBJ whole genome shotgun (WGS) entry which is preliminary data.</text>
</comment>
<dbReference type="GO" id="GO:0005737">
    <property type="term" value="C:cytoplasm"/>
    <property type="evidence" value="ECO:0007669"/>
    <property type="project" value="TreeGrafter"/>
</dbReference>
<organism evidence="14 15">
    <name type="scientific">Pseudoclavibacter helvolus</name>
    <dbReference type="NCBI Taxonomy" id="255205"/>
    <lineage>
        <taxon>Bacteria</taxon>
        <taxon>Bacillati</taxon>
        <taxon>Actinomycetota</taxon>
        <taxon>Actinomycetes</taxon>
        <taxon>Micrococcales</taxon>
        <taxon>Microbacteriaceae</taxon>
        <taxon>Pseudoclavibacter</taxon>
    </lineage>
</organism>
<comment type="similarity">
    <text evidence="3">Belongs to the HAD-like hydrolase superfamily. SerB family.</text>
</comment>
<protein>
    <recommendedName>
        <fullName evidence="4">phosphoserine phosphatase</fullName>
        <ecNumber evidence="4">3.1.3.3</ecNumber>
    </recommendedName>
    <alternativeName>
        <fullName evidence="10">O-phosphoserine phosphohydrolase</fullName>
    </alternativeName>
</protein>
<dbReference type="GO" id="GO:0000287">
    <property type="term" value="F:magnesium ion binding"/>
    <property type="evidence" value="ECO:0007669"/>
    <property type="project" value="TreeGrafter"/>
</dbReference>
<evidence type="ECO:0000256" key="3">
    <source>
        <dbReference type="ARBA" id="ARBA00009184"/>
    </source>
</evidence>
<evidence type="ECO:0000256" key="10">
    <source>
        <dbReference type="ARBA" id="ARBA00031693"/>
    </source>
</evidence>
<dbReference type="GO" id="GO:0006564">
    <property type="term" value="P:L-serine biosynthetic process"/>
    <property type="evidence" value="ECO:0007669"/>
    <property type="project" value="UniProtKB-KW"/>
</dbReference>
<keyword evidence="8" id="KW-0460">Magnesium</keyword>
<comment type="catalytic activity">
    <reaction evidence="11">
        <text>O-phospho-L-serine + H2O = L-serine + phosphate</text>
        <dbReference type="Rhea" id="RHEA:21208"/>
        <dbReference type="ChEBI" id="CHEBI:15377"/>
        <dbReference type="ChEBI" id="CHEBI:33384"/>
        <dbReference type="ChEBI" id="CHEBI:43474"/>
        <dbReference type="ChEBI" id="CHEBI:57524"/>
        <dbReference type="EC" id="3.1.3.3"/>
    </reaction>
</comment>
<dbReference type="PANTHER" id="PTHR43344:SF2">
    <property type="entry name" value="PHOSPHOSERINE PHOSPHATASE"/>
    <property type="match status" value="1"/>
</dbReference>
<dbReference type="SFLD" id="SFLDF00029">
    <property type="entry name" value="phosphoserine_phosphatase"/>
    <property type="match status" value="1"/>
</dbReference>
<dbReference type="GO" id="GO:0036424">
    <property type="term" value="F:L-phosphoserine phosphatase activity"/>
    <property type="evidence" value="ECO:0007669"/>
    <property type="project" value="InterPro"/>
</dbReference>
<dbReference type="UniPathway" id="UPA00135">
    <property type="reaction ID" value="UER00198"/>
</dbReference>
<evidence type="ECO:0000256" key="6">
    <source>
        <dbReference type="ARBA" id="ARBA00022723"/>
    </source>
</evidence>
<dbReference type="InterPro" id="IPR036412">
    <property type="entry name" value="HAD-like_sf"/>
</dbReference>